<dbReference type="GO" id="GO:0007156">
    <property type="term" value="P:homophilic cell adhesion via plasma membrane adhesion molecules"/>
    <property type="evidence" value="ECO:0007669"/>
    <property type="project" value="InterPro"/>
</dbReference>
<keyword evidence="1" id="KW-0106">Calcium</keyword>
<protein>
    <recommendedName>
        <fullName evidence="2">Cadherin domain-containing protein</fullName>
    </recommendedName>
</protein>
<dbReference type="Proteomes" id="UP000230423">
    <property type="component" value="Unassembled WGS sequence"/>
</dbReference>
<dbReference type="GO" id="GO:0016020">
    <property type="term" value="C:membrane"/>
    <property type="evidence" value="ECO:0007669"/>
    <property type="project" value="InterPro"/>
</dbReference>
<evidence type="ECO:0000259" key="2">
    <source>
        <dbReference type="PROSITE" id="PS50268"/>
    </source>
</evidence>
<proteinExistence type="predicted"/>
<gene>
    <name evidence="3" type="ORF">TELCIR_24561</name>
</gene>
<dbReference type="GO" id="GO:0005509">
    <property type="term" value="F:calcium ion binding"/>
    <property type="evidence" value="ECO:0007669"/>
    <property type="project" value="UniProtKB-UniRule"/>
</dbReference>
<name>A0A2G9T826_TELCI</name>
<feature type="non-terminal residue" evidence="3">
    <location>
        <position position="79"/>
    </location>
</feature>
<accession>A0A2G9T826</accession>
<evidence type="ECO:0000313" key="4">
    <source>
        <dbReference type="Proteomes" id="UP000230423"/>
    </source>
</evidence>
<dbReference type="CDD" id="cd11304">
    <property type="entry name" value="Cadherin_repeat"/>
    <property type="match status" value="1"/>
</dbReference>
<dbReference type="EMBL" id="KZ401877">
    <property type="protein sequence ID" value="PIO54084.1"/>
    <property type="molecule type" value="Genomic_DNA"/>
</dbReference>
<sequence>MLEITVSESQPPHEPFYIVQATDKDKRKVRQQGSNGAIVYSILSSHPPCPVMVQPLTGQLQLTESLDFEKTKDYRIRVK</sequence>
<dbReference type="InterPro" id="IPR002126">
    <property type="entry name" value="Cadherin-like_dom"/>
</dbReference>
<organism evidence="3 4">
    <name type="scientific">Teladorsagia circumcincta</name>
    <name type="common">Brown stomach worm</name>
    <name type="synonym">Ostertagia circumcincta</name>
    <dbReference type="NCBI Taxonomy" id="45464"/>
    <lineage>
        <taxon>Eukaryota</taxon>
        <taxon>Metazoa</taxon>
        <taxon>Ecdysozoa</taxon>
        <taxon>Nematoda</taxon>
        <taxon>Chromadorea</taxon>
        <taxon>Rhabditida</taxon>
        <taxon>Rhabditina</taxon>
        <taxon>Rhabditomorpha</taxon>
        <taxon>Strongyloidea</taxon>
        <taxon>Trichostrongylidae</taxon>
        <taxon>Teladorsagia</taxon>
    </lineage>
</organism>
<dbReference type="SUPFAM" id="SSF49313">
    <property type="entry name" value="Cadherin-like"/>
    <property type="match status" value="1"/>
</dbReference>
<feature type="domain" description="Cadherin" evidence="2">
    <location>
        <begin position="3"/>
        <end position="78"/>
    </location>
</feature>
<reference evidence="3 4" key="1">
    <citation type="submission" date="2015-09" db="EMBL/GenBank/DDBJ databases">
        <title>Draft genome of the parasitic nematode Teladorsagia circumcincta isolate WARC Sus (inbred).</title>
        <authorList>
            <person name="Mitreva M."/>
        </authorList>
    </citation>
    <scope>NUCLEOTIDE SEQUENCE [LARGE SCALE GENOMIC DNA]</scope>
    <source>
        <strain evidence="3 4">S</strain>
    </source>
</reference>
<dbReference type="OrthoDB" id="6252479at2759"/>
<keyword evidence="4" id="KW-1185">Reference proteome</keyword>
<evidence type="ECO:0000313" key="3">
    <source>
        <dbReference type="EMBL" id="PIO54084.1"/>
    </source>
</evidence>
<dbReference type="AlphaFoldDB" id="A0A2G9T826"/>
<dbReference type="PROSITE" id="PS50268">
    <property type="entry name" value="CADHERIN_2"/>
    <property type="match status" value="1"/>
</dbReference>
<dbReference type="Gene3D" id="2.60.40.60">
    <property type="entry name" value="Cadherins"/>
    <property type="match status" value="1"/>
</dbReference>
<dbReference type="InterPro" id="IPR015919">
    <property type="entry name" value="Cadherin-like_sf"/>
</dbReference>
<dbReference type="Pfam" id="PF00028">
    <property type="entry name" value="Cadherin"/>
    <property type="match status" value="1"/>
</dbReference>
<evidence type="ECO:0000256" key="1">
    <source>
        <dbReference type="PROSITE-ProRule" id="PRU00043"/>
    </source>
</evidence>